<keyword evidence="4" id="KW-1003">Cell membrane</keyword>
<keyword evidence="7" id="KW-1185">Reference proteome</keyword>
<dbReference type="Gene3D" id="1.25.40.10">
    <property type="entry name" value="Tetratricopeptide repeat domain"/>
    <property type="match status" value="1"/>
</dbReference>
<keyword evidence="4" id="KW-0997">Cell inner membrane</keyword>
<dbReference type="HAMAP" id="MF_00994">
    <property type="entry name" value="LPS_assembly_LapB"/>
    <property type="match status" value="1"/>
</dbReference>
<keyword evidence="3 4" id="KW-0802">TPR repeat</keyword>
<comment type="subcellular location">
    <subcellularLocation>
        <location evidence="4">Cell inner membrane</location>
        <topology evidence="4">Single-pass membrane protein</topology>
        <orientation evidence="4">Cytoplasmic side</orientation>
    </subcellularLocation>
</comment>
<keyword evidence="1 4" id="KW-0479">Metal-binding</keyword>
<dbReference type="PANTHER" id="PTHR45586">
    <property type="entry name" value="TPR REPEAT-CONTAINING PROTEIN PA4667"/>
    <property type="match status" value="1"/>
</dbReference>
<dbReference type="GO" id="GO:0046890">
    <property type="term" value="P:regulation of lipid biosynthetic process"/>
    <property type="evidence" value="ECO:0007669"/>
    <property type="project" value="UniProtKB-UniRule"/>
</dbReference>
<dbReference type="EMBL" id="MDHN01000045">
    <property type="protein sequence ID" value="OFC68653.1"/>
    <property type="molecule type" value="Genomic_DNA"/>
</dbReference>
<keyword evidence="4" id="KW-0812">Transmembrane</keyword>
<keyword evidence="4" id="KW-0472">Membrane</keyword>
<sequence length="389" mass="44580">MLELLFLLLPVAAGYGWIMGRNSVRQAQRKQSSILSRHYYKGLNFLLSDQPDKAVDTLIKMINLNSDTVETHIAMGNFFRHRGEIDRAIKIHQNLVSKEEIQGTQQENALKELGKDYMQAGFLERAEGAYLQLLNSDRHYQVAQQQLFSIYQTTKEWERAIELAERMVECHGDTDDVSERLAHFYCEQAQIEQSNGQQGDALILLQKAVNADEHAVRPWLMLGHIALDQKRYSDANAYFIQVAEHDLNWFSEAVPSLEVIANETGDWDGFEKALASHWQECATSYLAMVDIKIHQGKTSEAAQYLLDQLRKRPTMKGFKTLMGLYIDQINDTESADSLRLLKGLVEEQIKQRPKYRCVSCGFSGRKLYWLCPSCKKWNVVKPIKGLDGE</sequence>
<feature type="binding site" evidence="4">
    <location>
        <position position="371"/>
    </location>
    <ligand>
        <name>Fe cation</name>
        <dbReference type="ChEBI" id="CHEBI:24875"/>
    </ligand>
</feature>
<gene>
    <name evidence="4" type="primary">lapB</name>
    <name evidence="6" type="ORF">BFC18_00960</name>
</gene>
<dbReference type="NCBIfam" id="NF008757">
    <property type="entry name" value="PRK11788.1-5"/>
    <property type="match status" value="1"/>
</dbReference>
<dbReference type="SMART" id="SM00028">
    <property type="entry name" value="TPR"/>
    <property type="match status" value="5"/>
</dbReference>
<dbReference type="STRING" id="1656094.BFC18_00960"/>
<dbReference type="InterPro" id="IPR019734">
    <property type="entry name" value="TPR_rpt"/>
</dbReference>
<dbReference type="GO" id="GO:0009898">
    <property type="term" value="C:cytoplasmic side of plasma membrane"/>
    <property type="evidence" value="ECO:0007669"/>
    <property type="project" value="UniProtKB-UniRule"/>
</dbReference>
<comment type="similarity">
    <text evidence="4">Belongs to the LapB family.</text>
</comment>
<dbReference type="InterPro" id="IPR041166">
    <property type="entry name" value="Rubredoxin_2"/>
</dbReference>
<dbReference type="InterPro" id="IPR051012">
    <property type="entry name" value="CellSynth/LPSAsmb/PSIAsmb"/>
</dbReference>
<dbReference type="Pfam" id="PF18073">
    <property type="entry name" value="Zn_ribbon_LapB"/>
    <property type="match status" value="1"/>
</dbReference>
<protein>
    <recommendedName>
        <fullName evidence="4">Lipopolysaccharide assembly protein B</fullName>
    </recommendedName>
</protein>
<evidence type="ECO:0000256" key="3">
    <source>
        <dbReference type="ARBA" id="ARBA00022803"/>
    </source>
</evidence>
<dbReference type="Proteomes" id="UP000175691">
    <property type="component" value="Unassembled WGS sequence"/>
</dbReference>
<dbReference type="AlphaFoldDB" id="A0A1E7Z525"/>
<reference evidence="6 7" key="1">
    <citation type="submission" date="2016-08" db="EMBL/GenBank/DDBJ databases">
        <authorList>
            <person name="Seilhamer J.J."/>
        </authorList>
    </citation>
    <scope>NUCLEOTIDE SEQUENCE [LARGE SCALE GENOMIC DNA]</scope>
    <source>
        <strain evidence="6 7">KCTC 42603</strain>
    </source>
</reference>
<dbReference type="InterPro" id="IPR011990">
    <property type="entry name" value="TPR-like_helical_dom_sf"/>
</dbReference>
<dbReference type="SUPFAM" id="SSF48452">
    <property type="entry name" value="TPR-like"/>
    <property type="match status" value="1"/>
</dbReference>
<feature type="domain" description="LapB rubredoxin metal binding" evidence="5">
    <location>
        <begin position="355"/>
        <end position="382"/>
    </location>
</feature>
<evidence type="ECO:0000256" key="1">
    <source>
        <dbReference type="ARBA" id="ARBA00022723"/>
    </source>
</evidence>
<accession>A0A1E7Z525</accession>
<dbReference type="GO" id="GO:0005506">
    <property type="term" value="F:iron ion binding"/>
    <property type="evidence" value="ECO:0007669"/>
    <property type="project" value="UniProtKB-UniRule"/>
</dbReference>
<proteinExistence type="inferred from homology"/>
<dbReference type="OrthoDB" id="507476at2"/>
<evidence type="ECO:0000313" key="6">
    <source>
        <dbReference type="EMBL" id="OFC68653.1"/>
    </source>
</evidence>
<dbReference type="RefSeq" id="WP_070127692.1">
    <property type="nucleotide sequence ID" value="NZ_MDHN01000045.1"/>
</dbReference>
<comment type="function">
    <text evidence="4">Modulates cellular lipopolysaccharide (LPS) levels by regulating LpxC, which is involved in lipid A biosynthesis. May act by modulating the proteolytic activity of FtsH towards LpxC. May also coordinate assembly of proteins involved in LPS synthesis at the plasma membrane.</text>
</comment>
<name>A0A1E7Z525_9ALTE</name>
<evidence type="ECO:0000256" key="4">
    <source>
        <dbReference type="HAMAP-Rule" id="MF_00994"/>
    </source>
</evidence>
<feature type="topological domain" description="Cytoplasmic" evidence="4">
    <location>
        <begin position="21"/>
        <end position="389"/>
    </location>
</feature>
<keyword evidence="2 4" id="KW-0677">Repeat</keyword>
<comment type="caution">
    <text evidence="6">The sequence shown here is derived from an EMBL/GenBank/DDBJ whole genome shotgun (WGS) entry which is preliminary data.</text>
</comment>
<evidence type="ECO:0000259" key="5">
    <source>
        <dbReference type="Pfam" id="PF18073"/>
    </source>
</evidence>
<dbReference type="PANTHER" id="PTHR45586:SF1">
    <property type="entry name" value="LIPOPOLYSACCHARIDE ASSEMBLY PROTEIN B"/>
    <property type="match status" value="1"/>
</dbReference>
<evidence type="ECO:0000313" key="7">
    <source>
        <dbReference type="Proteomes" id="UP000175691"/>
    </source>
</evidence>
<keyword evidence="4" id="KW-1133">Transmembrane helix</keyword>
<evidence type="ECO:0000256" key="2">
    <source>
        <dbReference type="ARBA" id="ARBA00022737"/>
    </source>
</evidence>
<feature type="binding site" evidence="4">
    <location>
        <position position="360"/>
    </location>
    <ligand>
        <name>Fe cation</name>
        <dbReference type="ChEBI" id="CHEBI:24875"/>
    </ligand>
</feature>
<feature type="binding site" evidence="4">
    <location>
        <position position="374"/>
    </location>
    <ligand>
        <name>Fe cation</name>
        <dbReference type="ChEBI" id="CHEBI:24875"/>
    </ligand>
</feature>
<feature type="binding site" evidence="4">
    <location>
        <position position="357"/>
    </location>
    <ligand>
        <name>Fe cation</name>
        <dbReference type="ChEBI" id="CHEBI:24875"/>
    </ligand>
</feature>
<organism evidence="6 7">
    <name type="scientific">Alteromonas confluentis</name>
    <dbReference type="NCBI Taxonomy" id="1656094"/>
    <lineage>
        <taxon>Bacteria</taxon>
        <taxon>Pseudomonadati</taxon>
        <taxon>Pseudomonadota</taxon>
        <taxon>Gammaproteobacteria</taxon>
        <taxon>Alteromonadales</taxon>
        <taxon>Alteromonadaceae</taxon>
        <taxon>Alteromonas/Salinimonas group</taxon>
        <taxon>Alteromonas</taxon>
    </lineage>
</organism>
<dbReference type="GO" id="GO:0008653">
    <property type="term" value="P:lipopolysaccharide metabolic process"/>
    <property type="evidence" value="ECO:0007669"/>
    <property type="project" value="InterPro"/>
</dbReference>
<dbReference type="InterPro" id="IPR030865">
    <property type="entry name" value="LapB"/>
</dbReference>
<keyword evidence="4" id="KW-0408">Iron</keyword>